<organism evidence="2 3">
    <name type="scientific">Tilletia walkeri</name>
    <dbReference type="NCBI Taxonomy" id="117179"/>
    <lineage>
        <taxon>Eukaryota</taxon>
        <taxon>Fungi</taxon>
        <taxon>Dikarya</taxon>
        <taxon>Basidiomycota</taxon>
        <taxon>Ustilaginomycotina</taxon>
        <taxon>Exobasidiomycetes</taxon>
        <taxon>Tilletiales</taxon>
        <taxon>Tilletiaceae</taxon>
        <taxon>Tilletia</taxon>
    </lineage>
</organism>
<comment type="caution">
    <text evidence="2">The sequence shown here is derived from an EMBL/GenBank/DDBJ whole genome shotgun (WGS) entry which is preliminary data.</text>
</comment>
<evidence type="ECO:0000313" key="3">
    <source>
        <dbReference type="Proteomes" id="UP000078113"/>
    </source>
</evidence>
<reference evidence="2" key="2">
    <citation type="journal article" date="2019" name="IMA Fungus">
        <title>Genome sequencing and comparison of five Tilletia species to identify candidate genes for the detection of regulated species infecting wheat.</title>
        <authorList>
            <person name="Nguyen H.D.T."/>
            <person name="Sultana T."/>
            <person name="Kesanakurti P."/>
            <person name="Hambleton S."/>
        </authorList>
    </citation>
    <scope>NUCLEOTIDE SEQUENCE</scope>
    <source>
        <strain evidence="2">DAOMC 236422</strain>
    </source>
</reference>
<evidence type="ECO:0000313" key="2">
    <source>
        <dbReference type="EMBL" id="KAE8267032.1"/>
    </source>
</evidence>
<keyword evidence="3" id="KW-1185">Reference proteome</keyword>
<dbReference type="EMBL" id="LWDG02000266">
    <property type="protein sequence ID" value="KAE8267032.1"/>
    <property type="molecule type" value="Genomic_DNA"/>
</dbReference>
<proteinExistence type="predicted"/>
<dbReference type="AlphaFoldDB" id="A0A8X7N602"/>
<feature type="compositionally biased region" description="Basic and acidic residues" evidence="1">
    <location>
        <begin position="22"/>
        <end position="34"/>
    </location>
</feature>
<evidence type="ECO:0000256" key="1">
    <source>
        <dbReference type="SAM" id="MobiDB-lite"/>
    </source>
</evidence>
<feature type="region of interest" description="Disordered" evidence="1">
    <location>
        <begin position="1"/>
        <end position="90"/>
    </location>
</feature>
<feature type="compositionally biased region" description="Low complexity" evidence="1">
    <location>
        <begin position="70"/>
        <end position="80"/>
    </location>
</feature>
<reference evidence="2" key="1">
    <citation type="submission" date="2016-04" db="EMBL/GenBank/DDBJ databases">
        <authorList>
            <person name="Nguyen H.D."/>
            <person name="Samba Siva P."/>
            <person name="Cullis J."/>
            <person name="Levesque C.A."/>
            <person name="Hambleton S."/>
        </authorList>
    </citation>
    <scope>NUCLEOTIDE SEQUENCE</scope>
    <source>
        <strain evidence="2">DAOMC 236422</strain>
    </source>
</reference>
<dbReference type="Proteomes" id="UP000078113">
    <property type="component" value="Unassembled WGS sequence"/>
</dbReference>
<protein>
    <submittedName>
        <fullName evidence="2">Uncharacterized protein</fullName>
    </submittedName>
</protein>
<name>A0A8X7N602_9BASI</name>
<gene>
    <name evidence="2" type="ORF">A4X09_0g5311</name>
</gene>
<sequence length="129" mass="14963">MTGKEPGLPGTRTARRTRRSAHLGDRRVRADKGTARTARPRTRDEKGRRGAKASHTDGSSRWQDEDAARRLSATSRTSSTVKRRNEQRRRQTEVLLRIKVRDLYQTAWPVQRDEALRRPRQTMIDDRGM</sequence>
<accession>A0A8X7N602</accession>